<evidence type="ECO:0000313" key="6">
    <source>
        <dbReference type="Proteomes" id="UP000282551"/>
    </source>
</evidence>
<protein>
    <submittedName>
        <fullName evidence="5">Putative ESX-3 secretion-associated protein EspG3</fullName>
    </submittedName>
</protein>
<sequence length="282" mass="30567">MRSPNAVELTAEGAWYIADTVGAGTFPWVLAITPPYQDGSERAAFNARQTEHLTRLGVLVGDRIDPAVERWIRVVCHPEQWLELRFVGSGADEGDLLRGIVARRGEHTVVALRNAQLVTFTAMDIAEPYGLVPVVTVGLSNRAPARFDEFAMPARVGARADEQLRNGAELSSVLDYLGVPASAHAVVQSVFSGPRRYVEIVAGQRREATQQTAEVGVAVVDTNEGRVLVSPTRAFDGEWISTFAPGTPFAIALALQNLTATLPDGQWFPSAPMARDFTTQRS</sequence>
<accession>A0A3S4RK50</accession>
<keyword evidence="4" id="KW-0143">Chaperone</keyword>
<dbReference type="EMBL" id="LR134355">
    <property type="protein sequence ID" value="VEG50014.1"/>
    <property type="molecule type" value="Genomic_DNA"/>
</dbReference>
<gene>
    <name evidence="5" type="primary">espG3</name>
    <name evidence="5" type="ORF">NCTC10485_04329</name>
</gene>
<dbReference type="AlphaFoldDB" id="A0A3S4RK50"/>
<dbReference type="Pfam" id="PF14011">
    <property type="entry name" value="ESX-1_EspG"/>
    <property type="match status" value="1"/>
</dbReference>
<organism evidence="5 6">
    <name type="scientific">Mycolicibacterium chitae</name>
    <name type="common">Mycobacterium chitae</name>
    <dbReference type="NCBI Taxonomy" id="1792"/>
    <lineage>
        <taxon>Bacteria</taxon>
        <taxon>Bacillati</taxon>
        <taxon>Actinomycetota</taxon>
        <taxon>Actinomycetes</taxon>
        <taxon>Mycobacteriales</taxon>
        <taxon>Mycobacteriaceae</taxon>
        <taxon>Mycolicibacterium</taxon>
    </lineage>
</organism>
<evidence type="ECO:0000256" key="2">
    <source>
        <dbReference type="ARBA" id="ARBA00006411"/>
    </source>
</evidence>
<dbReference type="GO" id="GO:0005737">
    <property type="term" value="C:cytoplasm"/>
    <property type="evidence" value="ECO:0007669"/>
    <property type="project" value="UniProtKB-SubCell"/>
</dbReference>
<dbReference type="RefSeq" id="WP_126335612.1">
    <property type="nucleotide sequence ID" value="NZ_AP022604.1"/>
</dbReference>
<dbReference type="OrthoDB" id="4631918at2"/>
<evidence type="ECO:0000313" key="5">
    <source>
        <dbReference type="EMBL" id="VEG50014.1"/>
    </source>
</evidence>
<evidence type="ECO:0000256" key="3">
    <source>
        <dbReference type="ARBA" id="ARBA00022490"/>
    </source>
</evidence>
<evidence type="ECO:0000256" key="1">
    <source>
        <dbReference type="ARBA" id="ARBA00004496"/>
    </source>
</evidence>
<name>A0A3S4RK50_MYCCI</name>
<keyword evidence="6" id="KW-1185">Reference proteome</keyword>
<dbReference type="InterPro" id="IPR025734">
    <property type="entry name" value="EspG"/>
</dbReference>
<evidence type="ECO:0000256" key="4">
    <source>
        <dbReference type="ARBA" id="ARBA00023186"/>
    </source>
</evidence>
<comment type="similarity">
    <text evidence="2">Belongs to the EspG family.</text>
</comment>
<proteinExistence type="inferred from homology"/>
<keyword evidence="3" id="KW-0963">Cytoplasm</keyword>
<dbReference type="Proteomes" id="UP000282551">
    <property type="component" value="Chromosome"/>
</dbReference>
<comment type="subcellular location">
    <subcellularLocation>
        <location evidence="1">Cytoplasm</location>
    </subcellularLocation>
</comment>
<reference evidence="5 6" key="1">
    <citation type="submission" date="2018-12" db="EMBL/GenBank/DDBJ databases">
        <authorList>
            <consortium name="Pathogen Informatics"/>
        </authorList>
    </citation>
    <scope>NUCLEOTIDE SEQUENCE [LARGE SCALE GENOMIC DNA]</scope>
    <source>
        <strain evidence="5 6">NCTC10485</strain>
    </source>
</reference>